<feature type="transmembrane region" description="Helical" evidence="1">
    <location>
        <begin position="240"/>
        <end position="260"/>
    </location>
</feature>
<evidence type="ECO:0000256" key="2">
    <source>
        <dbReference type="SAM" id="SignalP"/>
    </source>
</evidence>
<dbReference type="EMBL" id="BTSY01000007">
    <property type="protein sequence ID" value="GMT36284.1"/>
    <property type="molecule type" value="Genomic_DNA"/>
</dbReference>
<evidence type="ECO:0000259" key="3">
    <source>
        <dbReference type="PROSITE" id="PS00022"/>
    </source>
</evidence>
<dbReference type="InterPro" id="IPR000742">
    <property type="entry name" value="EGF"/>
</dbReference>
<feature type="chain" id="PRO_5043775425" description="EGF-like domain-containing protein" evidence="2">
    <location>
        <begin position="24"/>
        <end position="281"/>
    </location>
</feature>
<comment type="caution">
    <text evidence="4">The sequence shown here is derived from an EMBL/GenBank/DDBJ whole genome shotgun (WGS) entry which is preliminary data.</text>
</comment>
<organism evidence="4 5">
    <name type="scientific">Pristionchus fissidentatus</name>
    <dbReference type="NCBI Taxonomy" id="1538716"/>
    <lineage>
        <taxon>Eukaryota</taxon>
        <taxon>Metazoa</taxon>
        <taxon>Ecdysozoa</taxon>
        <taxon>Nematoda</taxon>
        <taxon>Chromadorea</taxon>
        <taxon>Rhabditida</taxon>
        <taxon>Rhabditina</taxon>
        <taxon>Diplogasteromorpha</taxon>
        <taxon>Diplogasteroidea</taxon>
        <taxon>Neodiplogasteridae</taxon>
        <taxon>Pristionchus</taxon>
    </lineage>
</organism>
<evidence type="ECO:0000313" key="5">
    <source>
        <dbReference type="Proteomes" id="UP001432322"/>
    </source>
</evidence>
<dbReference type="Proteomes" id="UP001432322">
    <property type="component" value="Unassembled WGS sequence"/>
</dbReference>
<keyword evidence="1" id="KW-0812">Transmembrane</keyword>
<keyword evidence="1" id="KW-1133">Transmembrane helix</keyword>
<gene>
    <name evidence="4" type="ORF">PFISCL1PPCAC_27581</name>
</gene>
<evidence type="ECO:0000313" key="4">
    <source>
        <dbReference type="EMBL" id="GMT36284.1"/>
    </source>
</evidence>
<name>A0AAV5X010_9BILA</name>
<feature type="signal peptide" evidence="2">
    <location>
        <begin position="1"/>
        <end position="23"/>
    </location>
</feature>
<keyword evidence="1" id="KW-0472">Membrane</keyword>
<accession>A0AAV5X010</accession>
<reference evidence="4" key="1">
    <citation type="submission" date="2023-10" db="EMBL/GenBank/DDBJ databases">
        <title>Genome assembly of Pristionchus species.</title>
        <authorList>
            <person name="Yoshida K."/>
            <person name="Sommer R.J."/>
        </authorList>
    </citation>
    <scope>NUCLEOTIDE SEQUENCE</scope>
    <source>
        <strain evidence="4">RS5133</strain>
    </source>
</reference>
<dbReference type="AlphaFoldDB" id="A0AAV5X010"/>
<evidence type="ECO:0000256" key="1">
    <source>
        <dbReference type="SAM" id="Phobius"/>
    </source>
</evidence>
<protein>
    <recommendedName>
        <fullName evidence="3">EGF-like domain-containing protein</fullName>
    </recommendedName>
</protein>
<dbReference type="PROSITE" id="PS00022">
    <property type="entry name" value="EGF_1"/>
    <property type="match status" value="1"/>
</dbReference>
<keyword evidence="5" id="KW-1185">Reference proteome</keyword>
<keyword evidence="2" id="KW-0732">Signal</keyword>
<sequence>METRHRLMSLLLLAFISLNGVHSLTDVMMTVNYDGGDWLGYDKILICLSPNGIDCHPEYTTWMVSDKDLAENVKTGIQYAQTIEKPWNGKMHLLARKQLDSAEETYDISNVGVQDEDIDMVFFDSYVISLVVQCSPSFYDEKCLTICDSVPGRHTCDPLTGDLVCVGNRFGPSCSEKFCLNDGKYTNGFCKCAGTWTGIRCSEKMIGEAIIHNSVQQAANLDLHEYVAELPPMSVVFNNIFLAVCIALVALFALAVVCYCKQKSTEKKNIRYTIAPKAVPV</sequence>
<feature type="domain" description="EGF-like" evidence="3">
    <location>
        <begin position="190"/>
        <end position="201"/>
    </location>
</feature>
<proteinExistence type="predicted"/>